<dbReference type="PANTHER" id="PTHR30258:SF2">
    <property type="entry name" value="COMG OPERON PROTEIN 1"/>
    <property type="match status" value="1"/>
</dbReference>
<dbReference type="InterPro" id="IPR027417">
    <property type="entry name" value="P-loop_NTPase"/>
</dbReference>
<accession>A0A540X1V2</accession>
<dbReference type="Proteomes" id="UP000315369">
    <property type="component" value="Unassembled WGS sequence"/>
</dbReference>
<dbReference type="GO" id="GO:0005886">
    <property type="term" value="C:plasma membrane"/>
    <property type="evidence" value="ECO:0007669"/>
    <property type="project" value="TreeGrafter"/>
</dbReference>
<evidence type="ECO:0000313" key="5">
    <source>
        <dbReference type="EMBL" id="TQF15221.1"/>
    </source>
</evidence>
<dbReference type="InterPro" id="IPR001482">
    <property type="entry name" value="T2SS/T4SS_dom"/>
</dbReference>
<evidence type="ECO:0000256" key="1">
    <source>
        <dbReference type="ARBA" id="ARBA00006611"/>
    </source>
</evidence>
<evidence type="ECO:0000259" key="4">
    <source>
        <dbReference type="Pfam" id="PF00437"/>
    </source>
</evidence>
<dbReference type="Pfam" id="PF00437">
    <property type="entry name" value="T2SSE"/>
    <property type="match status" value="1"/>
</dbReference>
<dbReference type="GO" id="GO:0005524">
    <property type="term" value="F:ATP binding"/>
    <property type="evidence" value="ECO:0007669"/>
    <property type="project" value="UniProtKB-KW"/>
</dbReference>
<dbReference type="RefSeq" id="WP_141643084.1">
    <property type="nucleotide sequence ID" value="NZ_VIFM01000048.1"/>
</dbReference>
<evidence type="ECO:0000256" key="2">
    <source>
        <dbReference type="ARBA" id="ARBA00022741"/>
    </source>
</evidence>
<organism evidence="5 6">
    <name type="scientific">Myxococcus llanfairpwllgwyngyllgogerychwyrndrobwllllantysiliogogogochensis</name>
    <dbReference type="NCBI Taxonomy" id="2590453"/>
    <lineage>
        <taxon>Bacteria</taxon>
        <taxon>Pseudomonadati</taxon>
        <taxon>Myxococcota</taxon>
        <taxon>Myxococcia</taxon>
        <taxon>Myxococcales</taxon>
        <taxon>Cystobacterineae</taxon>
        <taxon>Myxococcaceae</taxon>
        <taxon>Myxococcus</taxon>
    </lineage>
</organism>
<dbReference type="GO" id="GO:0016887">
    <property type="term" value="F:ATP hydrolysis activity"/>
    <property type="evidence" value="ECO:0007669"/>
    <property type="project" value="TreeGrafter"/>
</dbReference>
<comment type="similarity">
    <text evidence="1">Belongs to the GSP E family.</text>
</comment>
<dbReference type="PANTHER" id="PTHR30258">
    <property type="entry name" value="TYPE II SECRETION SYSTEM PROTEIN GSPE-RELATED"/>
    <property type="match status" value="1"/>
</dbReference>
<reference evidence="5 6" key="1">
    <citation type="submission" date="2019-06" db="EMBL/GenBank/DDBJ databases">
        <authorList>
            <person name="Livingstone P."/>
            <person name="Whitworth D."/>
        </authorList>
    </citation>
    <scope>NUCLEOTIDE SEQUENCE [LARGE SCALE GENOMIC DNA]</scope>
    <source>
        <strain evidence="5 6">AM401</strain>
    </source>
</reference>
<protein>
    <recommendedName>
        <fullName evidence="4">Bacterial type II secretion system protein E domain-containing protein</fullName>
    </recommendedName>
</protein>
<keyword evidence="6" id="KW-1185">Reference proteome</keyword>
<dbReference type="EMBL" id="VIFM01000048">
    <property type="protein sequence ID" value="TQF15221.1"/>
    <property type="molecule type" value="Genomic_DNA"/>
</dbReference>
<sequence>MPSSAPHGSPRLSTLATTLSALIAGLLEQFADEGIPVPSPPPLPASPEEAAAALFSIAARTRTLVFSVWADADGDDLTAGASFFTVRADAPGHQGMLGQDRLPVRQPFAPALHASLSEALHTLSQRGQDEARPARGTVAYPPSAEAPDVLFWVTFQEGPVAPSVTVYARDRQLRDAQPPFTSLGMKPSEAAFLTERFLRLDTLFQGQPVVFSGARGTGRSTSLHAAMEALPDFTNVLVALEHPRAVDARLGMVKVDDTAPLAQVVRAFLRQDPDVILADEPRGAQDLQVLINSALTGHATAFVLEAESPEAVLAKLHEALPEVPVTPLIVHHVLDAATGKPVRTLHTVTRDDSGRSHVGAWAPPAVAED</sequence>
<keyword evidence="3" id="KW-0067">ATP-binding</keyword>
<evidence type="ECO:0000256" key="3">
    <source>
        <dbReference type="ARBA" id="ARBA00022840"/>
    </source>
</evidence>
<proteinExistence type="inferred from homology"/>
<gene>
    <name evidence="5" type="ORF">FJV41_14605</name>
</gene>
<dbReference type="OrthoDB" id="5492042at2"/>
<keyword evidence="2" id="KW-0547">Nucleotide-binding</keyword>
<evidence type="ECO:0000313" key="6">
    <source>
        <dbReference type="Proteomes" id="UP000315369"/>
    </source>
</evidence>
<dbReference type="SUPFAM" id="SSF52540">
    <property type="entry name" value="P-loop containing nucleoside triphosphate hydrolases"/>
    <property type="match status" value="1"/>
</dbReference>
<dbReference type="AlphaFoldDB" id="A0A540X1V2"/>
<comment type="caution">
    <text evidence="5">The sequence shown here is derived from an EMBL/GenBank/DDBJ whole genome shotgun (WGS) entry which is preliminary data.</text>
</comment>
<name>A0A540X1V2_9BACT</name>
<dbReference type="Gene3D" id="3.40.50.300">
    <property type="entry name" value="P-loop containing nucleotide triphosphate hydrolases"/>
    <property type="match status" value="1"/>
</dbReference>
<feature type="domain" description="Bacterial type II secretion system protein E" evidence="4">
    <location>
        <begin position="208"/>
        <end position="317"/>
    </location>
</feature>